<keyword evidence="8" id="KW-0812">Transmembrane</keyword>
<keyword evidence="4" id="KW-0597">Phosphoprotein</keyword>
<accession>A0A9X5BIS6</accession>
<gene>
    <name evidence="10" type="ORF">D5281_18650</name>
</gene>
<dbReference type="Gene3D" id="1.10.287.130">
    <property type="match status" value="1"/>
</dbReference>
<comment type="subcellular location">
    <subcellularLocation>
        <location evidence="2">Membrane</location>
    </subcellularLocation>
</comment>
<dbReference type="PANTHER" id="PTHR45453">
    <property type="entry name" value="PHOSPHATE REGULON SENSOR PROTEIN PHOR"/>
    <property type="match status" value="1"/>
</dbReference>
<evidence type="ECO:0000256" key="4">
    <source>
        <dbReference type="ARBA" id="ARBA00022553"/>
    </source>
</evidence>
<keyword evidence="11" id="KW-1185">Reference proteome</keyword>
<proteinExistence type="predicted"/>
<dbReference type="InterPro" id="IPR036890">
    <property type="entry name" value="HATPase_C_sf"/>
</dbReference>
<evidence type="ECO:0000256" key="5">
    <source>
        <dbReference type="ARBA" id="ARBA00022679"/>
    </source>
</evidence>
<feature type="transmembrane region" description="Helical" evidence="8">
    <location>
        <begin position="40"/>
        <end position="62"/>
    </location>
</feature>
<dbReference type="GO" id="GO:0005886">
    <property type="term" value="C:plasma membrane"/>
    <property type="evidence" value="ECO:0007669"/>
    <property type="project" value="TreeGrafter"/>
</dbReference>
<keyword evidence="8" id="KW-1133">Transmembrane helix</keyword>
<dbReference type="Gene3D" id="3.30.565.10">
    <property type="entry name" value="Histidine kinase-like ATPase, C-terminal domain"/>
    <property type="match status" value="1"/>
</dbReference>
<dbReference type="Pfam" id="PF00512">
    <property type="entry name" value="HisKA"/>
    <property type="match status" value="1"/>
</dbReference>
<dbReference type="PRINTS" id="PR00344">
    <property type="entry name" value="BCTRLSENSOR"/>
</dbReference>
<evidence type="ECO:0000256" key="3">
    <source>
        <dbReference type="ARBA" id="ARBA00012438"/>
    </source>
</evidence>
<dbReference type="InterPro" id="IPR050351">
    <property type="entry name" value="BphY/WalK/GraS-like"/>
</dbReference>
<dbReference type="InterPro" id="IPR004358">
    <property type="entry name" value="Sig_transdc_His_kin-like_C"/>
</dbReference>
<evidence type="ECO:0000313" key="10">
    <source>
        <dbReference type="EMBL" id="NBJ94543.1"/>
    </source>
</evidence>
<comment type="catalytic activity">
    <reaction evidence="1">
        <text>ATP + protein L-histidine = ADP + protein N-phospho-L-histidine.</text>
        <dbReference type="EC" id="2.7.13.3"/>
    </reaction>
</comment>
<name>A0A9X5BIS6_9FIRM</name>
<evidence type="ECO:0000313" key="11">
    <source>
        <dbReference type="Proteomes" id="UP001154420"/>
    </source>
</evidence>
<dbReference type="PROSITE" id="PS50109">
    <property type="entry name" value="HIS_KIN"/>
    <property type="match status" value="1"/>
</dbReference>
<dbReference type="Pfam" id="PF02518">
    <property type="entry name" value="HATPase_c"/>
    <property type="match status" value="1"/>
</dbReference>
<dbReference type="InterPro" id="IPR003661">
    <property type="entry name" value="HisK_dim/P_dom"/>
</dbReference>
<evidence type="ECO:0000256" key="1">
    <source>
        <dbReference type="ARBA" id="ARBA00000085"/>
    </source>
</evidence>
<dbReference type="RefSeq" id="WP_160561560.1">
    <property type="nucleotide sequence ID" value="NZ_QZDT01000042.1"/>
</dbReference>
<dbReference type="GO" id="GO:0004721">
    <property type="term" value="F:phosphoprotein phosphatase activity"/>
    <property type="evidence" value="ECO:0007669"/>
    <property type="project" value="TreeGrafter"/>
</dbReference>
<sequence>MDIFTNRDTKFLFSSIAAFLAGFLLLSQLGIWVFRDSCMLFIAILSVIAGSGIAAVCFRYFYKQHELIGGAVSSIDNYLKGDTNARIECDKEGEIYKLFHSVNTLAAVLNAHAENEFRAKEFLRDTISDISHQLKTPLAALSIYNEMMQGETEDLHEIKKFTMLSEQELARIETLVQNLLEITKLDAGTIVIDKDVENIADMMRDIELHFAYRAKQENKKIILSGADNITLFCDRDWIIEAISNIVKNALDHTGVGERVIIEWKGLPDLTQIVVKDNGSGIHPEDIHYIFKRFYRSRFSKDTQGIGLGLPLAKAIVEAHDGNITVDSELGKGSVFQITFLNPDKITKL</sequence>
<keyword evidence="5" id="KW-0808">Transferase</keyword>
<dbReference type="SMART" id="SM00388">
    <property type="entry name" value="HisKA"/>
    <property type="match status" value="1"/>
</dbReference>
<feature type="domain" description="Histidine kinase" evidence="9">
    <location>
        <begin position="129"/>
        <end position="343"/>
    </location>
</feature>
<protein>
    <recommendedName>
        <fullName evidence="3">histidine kinase</fullName>
        <ecNumber evidence="3">2.7.13.3</ecNumber>
    </recommendedName>
</protein>
<evidence type="ECO:0000256" key="6">
    <source>
        <dbReference type="ARBA" id="ARBA00022777"/>
    </source>
</evidence>
<keyword evidence="7" id="KW-0902">Two-component regulatory system</keyword>
<dbReference type="EMBL" id="QZDT01000042">
    <property type="protein sequence ID" value="NBJ94543.1"/>
    <property type="molecule type" value="Genomic_DNA"/>
</dbReference>
<dbReference type="GO" id="GO:0000155">
    <property type="term" value="F:phosphorelay sensor kinase activity"/>
    <property type="evidence" value="ECO:0007669"/>
    <property type="project" value="InterPro"/>
</dbReference>
<evidence type="ECO:0000256" key="2">
    <source>
        <dbReference type="ARBA" id="ARBA00004370"/>
    </source>
</evidence>
<dbReference type="Proteomes" id="UP001154420">
    <property type="component" value="Unassembled WGS sequence"/>
</dbReference>
<comment type="caution">
    <text evidence="10">The sequence shown here is derived from an EMBL/GenBank/DDBJ whole genome shotgun (WGS) entry which is preliminary data.</text>
</comment>
<dbReference type="EC" id="2.7.13.3" evidence="3"/>
<dbReference type="InterPro" id="IPR005467">
    <property type="entry name" value="His_kinase_dom"/>
</dbReference>
<dbReference type="SUPFAM" id="SSF47384">
    <property type="entry name" value="Homodimeric domain of signal transducing histidine kinase"/>
    <property type="match status" value="1"/>
</dbReference>
<dbReference type="AlphaFoldDB" id="A0A9X5BIS6"/>
<organism evidence="10 11">
    <name type="scientific">Parablautia muri</name>
    <dbReference type="NCBI Taxonomy" id="2320879"/>
    <lineage>
        <taxon>Bacteria</taxon>
        <taxon>Bacillati</taxon>
        <taxon>Bacillota</taxon>
        <taxon>Clostridia</taxon>
        <taxon>Lachnospirales</taxon>
        <taxon>Lachnospiraceae</taxon>
        <taxon>Parablautia</taxon>
    </lineage>
</organism>
<dbReference type="GO" id="GO:0016036">
    <property type="term" value="P:cellular response to phosphate starvation"/>
    <property type="evidence" value="ECO:0007669"/>
    <property type="project" value="TreeGrafter"/>
</dbReference>
<dbReference type="CDD" id="cd00075">
    <property type="entry name" value="HATPase"/>
    <property type="match status" value="1"/>
</dbReference>
<dbReference type="PANTHER" id="PTHR45453:SF1">
    <property type="entry name" value="PHOSPHATE REGULON SENSOR PROTEIN PHOR"/>
    <property type="match status" value="1"/>
</dbReference>
<evidence type="ECO:0000256" key="8">
    <source>
        <dbReference type="SAM" id="Phobius"/>
    </source>
</evidence>
<feature type="transmembrane region" description="Helical" evidence="8">
    <location>
        <begin position="12"/>
        <end position="34"/>
    </location>
</feature>
<keyword evidence="6 10" id="KW-0418">Kinase</keyword>
<dbReference type="CDD" id="cd00082">
    <property type="entry name" value="HisKA"/>
    <property type="match status" value="1"/>
</dbReference>
<evidence type="ECO:0000256" key="7">
    <source>
        <dbReference type="ARBA" id="ARBA00023012"/>
    </source>
</evidence>
<evidence type="ECO:0000259" key="9">
    <source>
        <dbReference type="PROSITE" id="PS50109"/>
    </source>
</evidence>
<dbReference type="SUPFAM" id="SSF55874">
    <property type="entry name" value="ATPase domain of HSP90 chaperone/DNA topoisomerase II/histidine kinase"/>
    <property type="match status" value="1"/>
</dbReference>
<dbReference type="OrthoDB" id="9806130at2"/>
<dbReference type="SMART" id="SM00387">
    <property type="entry name" value="HATPase_c"/>
    <property type="match status" value="1"/>
</dbReference>
<dbReference type="InterPro" id="IPR003594">
    <property type="entry name" value="HATPase_dom"/>
</dbReference>
<reference evidence="10" key="1">
    <citation type="submission" date="2018-09" db="EMBL/GenBank/DDBJ databases">
        <title>Murine metabolic-syndrome-specific gut microbial biobank.</title>
        <authorList>
            <person name="Liu C."/>
        </authorList>
    </citation>
    <scope>NUCLEOTIDE SEQUENCE</scope>
    <source>
        <strain evidence="10">D42-62</strain>
    </source>
</reference>
<dbReference type="InterPro" id="IPR036097">
    <property type="entry name" value="HisK_dim/P_sf"/>
</dbReference>
<keyword evidence="8" id="KW-0472">Membrane</keyword>